<dbReference type="EMBL" id="JBHUIX010000004">
    <property type="protein sequence ID" value="MFD2173152.1"/>
    <property type="molecule type" value="Genomic_DNA"/>
</dbReference>
<evidence type="ECO:0000313" key="3">
    <source>
        <dbReference type="Proteomes" id="UP001597413"/>
    </source>
</evidence>
<evidence type="ECO:0000256" key="1">
    <source>
        <dbReference type="SAM" id="MobiDB-lite"/>
    </source>
</evidence>
<dbReference type="Proteomes" id="UP001597413">
    <property type="component" value="Unassembled WGS sequence"/>
</dbReference>
<keyword evidence="3" id="KW-1185">Reference proteome</keyword>
<accession>A0ABW5A4G0</accession>
<name>A0ABW5A4G0_9RHOB</name>
<reference evidence="3" key="1">
    <citation type="journal article" date="2019" name="Int. J. Syst. Evol. Microbiol.">
        <title>The Global Catalogue of Microorganisms (GCM) 10K type strain sequencing project: providing services to taxonomists for standard genome sequencing and annotation.</title>
        <authorList>
            <consortium name="The Broad Institute Genomics Platform"/>
            <consortium name="The Broad Institute Genome Sequencing Center for Infectious Disease"/>
            <person name="Wu L."/>
            <person name="Ma J."/>
        </authorList>
    </citation>
    <scope>NUCLEOTIDE SEQUENCE [LARGE SCALE GENOMIC DNA]</scope>
    <source>
        <strain evidence="3">CCUG 55131</strain>
    </source>
</reference>
<protein>
    <submittedName>
        <fullName evidence="2">Uncharacterized protein</fullName>
    </submittedName>
</protein>
<dbReference type="RefSeq" id="WP_377387239.1">
    <property type="nucleotide sequence ID" value="NZ_JBHUIX010000004.1"/>
</dbReference>
<comment type="caution">
    <text evidence="2">The sequence shown here is derived from an EMBL/GenBank/DDBJ whole genome shotgun (WGS) entry which is preliminary data.</text>
</comment>
<gene>
    <name evidence="2" type="ORF">ACFSM0_03505</name>
</gene>
<feature type="compositionally biased region" description="Gly residues" evidence="1">
    <location>
        <begin position="117"/>
        <end position="127"/>
    </location>
</feature>
<proteinExistence type="predicted"/>
<evidence type="ECO:0000313" key="2">
    <source>
        <dbReference type="EMBL" id="MFD2173152.1"/>
    </source>
</evidence>
<sequence>MEIDAHFRRAANGLPIRMPKRHPPSASMRTTGIKSGKASQIGHGACRSVSPALCARRLRADPACAAALAALLALDATAPDAAEGGRTPALAEKTVSRLAPEEGMQAEGRQDRRGDLFGFGAGDAGGP</sequence>
<feature type="region of interest" description="Disordered" evidence="1">
    <location>
        <begin position="81"/>
        <end position="127"/>
    </location>
</feature>
<organism evidence="2 3">
    <name type="scientific">Rhodobacter lacus</name>
    <dbReference type="NCBI Taxonomy" id="1641972"/>
    <lineage>
        <taxon>Bacteria</taxon>
        <taxon>Pseudomonadati</taxon>
        <taxon>Pseudomonadota</taxon>
        <taxon>Alphaproteobacteria</taxon>
        <taxon>Rhodobacterales</taxon>
        <taxon>Rhodobacter group</taxon>
        <taxon>Rhodobacter</taxon>
    </lineage>
</organism>
<feature type="region of interest" description="Disordered" evidence="1">
    <location>
        <begin position="9"/>
        <end position="43"/>
    </location>
</feature>